<reference evidence="1 2" key="1">
    <citation type="submission" date="2019-08" db="EMBL/GenBank/DDBJ databases">
        <authorList>
            <person name="Peeters C."/>
        </authorList>
    </citation>
    <scope>NUCLEOTIDE SEQUENCE [LARGE SCALE GENOMIC DNA]</scope>
    <source>
        <strain evidence="1 2">LMG 31118</strain>
    </source>
</reference>
<sequence length="92" mass="9788">MTVEDGVVDVLDEPRGRFVVRFGSGSCSVFELLRQPGQQAASVRLAVGDTVRAAPDGIGKLVMLNMTRKLPLLVNGLTGAIDHAHCLRAMAD</sequence>
<gene>
    <name evidence="1" type="ORF">PCA31118_00141</name>
</gene>
<accession>A0A5E4ZHL6</accession>
<name>A0A5E4ZHL6_9BURK</name>
<evidence type="ECO:0000313" key="2">
    <source>
        <dbReference type="Proteomes" id="UP000414136"/>
    </source>
</evidence>
<keyword evidence="2" id="KW-1185">Reference proteome</keyword>
<proteinExistence type="predicted"/>
<evidence type="ECO:0000313" key="1">
    <source>
        <dbReference type="EMBL" id="VVE60157.1"/>
    </source>
</evidence>
<dbReference type="Proteomes" id="UP000414136">
    <property type="component" value="Unassembled WGS sequence"/>
</dbReference>
<dbReference type="EMBL" id="CABPSQ010000001">
    <property type="protein sequence ID" value="VVE60157.1"/>
    <property type="molecule type" value="Genomic_DNA"/>
</dbReference>
<protein>
    <submittedName>
        <fullName evidence="1">Uncharacterized protein</fullName>
    </submittedName>
</protein>
<dbReference type="RefSeq" id="WP_150622090.1">
    <property type="nucleotide sequence ID" value="NZ_CABPSQ010000001.1"/>
</dbReference>
<dbReference type="OrthoDB" id="8943559at2"/>
<dbReference type="AlphaFoldDB" id="A0A5E4ZHL6"/>
<organism evidence="1 2">
    <name type="scientific">Pandoraea captiosa</name>
    <dbReference type="NCBI Taxonomy" id="2508302"/>
    <lineage>
        <taxon>Bacteria</taxon>
        <taxon>Pseudomonadati</taxon>
        <taxon>Pseudomonadota</taxon>
        <taxon>Betaproteobacteria</taxon>
        <taxon>Burkholderiales</taxon>
        <taxon>Burkholderiaceae</taxon>
        <taxon>Pandoraea</taxon>
    </lineage>
</organism>